<dbReference type="InterPro" id="IPR050553">
    <property type="entry name" value="Thioredoxin_ResA/DsbE_sf"/>
</dbReference>
<dbReference type="InterPro" id="IPR000866">
    <property type="entry name" value="AhpC/TSA"/>
</dbReference>
<proteinExistence type="predicted"/>
<dbReference type="RefSeq" id="WP_338737352.1">
    <property type="nucleotide sequence ID" value="NZ_CP146612.1"/>
</dbReference>
<feature type="chain" id="PRO_5047196424" evidence="1">
    <location>
        <begin position="24"/>
        <end position="160"/>
    </location>
</feature>
<dbReference type="PROSITE" id="PS51352">
    <property type="entry name" value="THIOREDOXIN_2"/>
    <property type="match status" value="1"/>
</dbReference>
<protein>
    <submittedName>
        <fullName evidence="3">TlpA disulfide reductase family protein</fullName>
    </submittedName>
</protein>
<dbReference type="InterPro" id="IPR013766">
    <property type="entry name" value="Thioredoxin_domain"/>
</dbReference>
<sequence>MKLKLSIYLFGMITLLFSGCSNKSIDATPANFSLSDLYGNATSLSQFAGEPVIINFWRLDCPGCIKELPFIQAVYTNQTTATNIITIAIRDSQSALTQFMVENAYTFPVLQDKFGTVTAEYDVRFTPTTYFINSYGKIADIKVGPFANINELENFLKRLD</sequence>
<evidence type="ECO:0000313" key="3">
    <source>
        <dbReference type="EMBL" id="WWX25212.1"/>
    </source>
</evidence>
<accession>A0ABZ2J2R9</accession>
<evidence type="ECO:0000259" key="2">
    <source>
        <dbReference type="PROSITE" id="PS51352"/>
    </source>
</evidence>
<feature type="signal peptide" evidence="1">
    <location>
        <begin position="1"/>
        <end position="23"/>
    </location>
</feature>
<dbReference type="Gene3D" id="3.40.30.10">
    <property type="entry name" value="Glutaredoxin"/>
    <property type="match status" value="1"/>
</dbReference>
<dbReference type="PANTHER" id="PTHR42852">
    <property type="entry name" value="THIOL:DISULFIDE INTERCHANGE PROTEIN DSBE"/>
    <property type="match status" value="1"/>
</dbReference>
<evidence type="ECO:0000256" key="1">
    <source>
        <dbReference type="SAM" id="SignalP"/>
    </source>
</evidence>
<dbReference type="EMBL" id="CP146612">
    <property type="protein sequence ID" value="WWX25212.1"/>
    <property type="molecule type" value="Genomic_DNA"/>
</dbReference>
<reference evidence="3 4" key="1">
    <citation type="submission" date="2024-03" db="EMBL/GenBank/DDBJ databases">
        <title>A Dehalogenimonas Isolated from Estuarine Sediments Dihaloeliminates Chlorinated Alkanes.</title>
        <authorList>
            <person name="Yang Y."/>
            <person name="Wang H."/>
        </authorList>
    </citation>
    <scope>NUCLEOTIDE SEQUENCE [LARGE SCALE GENOMIC DNA]</scope>
    <source>
        <strain evidence="3 4">W</strain>
    </source>
</reference>
<name>A0ABZ2J2R9_9CHLR</name>
<dbReference type="PANTHER" id="PTHR42852:SF17">
    <property type="entry name" value="THIOREDOXIN-LIKE PROTEIN HI_1115"/>
    <property type="match status" value="1"/>
</dbReference>
<feature type="domain" description="Thioredoxin" evidence="2">
    <location>
        <begin position="23"/>
        <end position="160"/>
    </location>
</feature>
<gene>
    <name evidence="3" type="ORF">V8247_08115</name>
</gene>
<dbReference type="InterPro" id="IPR036249">
    <property type="entry name" value="Thioredoxin-like_sf"/>
</dbReference>
<dbReference type="PROSITE" id="PS51257">
    <property type="entry name" value="PROKAR_LIPOPROTEIN"/>
    <property type="match status" value="1"/>
</dbReference>
<keyword evidence="1" id="KW-0732">Signal</keyword>
<dbReference type="Pfam" id="PF00578">
    <property type="entry name" value="AhpC-TSA"/>
    <property type="match status" value="1"/>
</dbReference>
<dbReference type="Proteomes" id="UP001375370">
    <property type="component" value="Chromosome"/>
</dbReference>
<evidence type="ECO:0000313" key="4">
    <source>
        <dbReference type="Proteomes" id="UP001375370"/>
    </source>
</evidence>
<dbReference type="CDD" id="cd02966">
    <property type="entry name" value="TlpA_like_family"/>
    <property type="match status" value="1"/>
</dbReference>
<keyword evidence="4" id="KW-1185">Reference proteome</keyword>
<dbReference type="SUPFAM" id="SSF52833">
    <property type="entry name" value="Thioredoxin-like"/>
    <property type="match status" value="1"/>
</dbReference>
<organism evidence="3 4">
    <name type="scientific">Candidatus Dehalogenimonas loeffleri</name>
    <dbReference type="NCBI Taxonomy" id="3127115"/>
    <lineage>
        <taxon>Bacteria</taxon>
        <taxon>Bacillati</taxon>
        <taxon>Chloroflexota</taxon>
        <taxon>Dehalococcoidia</taxon>
        <taxon>Dehalococcoidales</taxon>
        <taxon>Dehalococcoidaceae</taxon>
        <taxon>Dehalogenimonas</taxon>
    </lineage>
</organism>